<keyword evidence="5" id="KW-0966">Cell projection</keyword>
<dbReference type="Proteomes" id="UP000319756">
    <property type="component" value="Chromosome"/>
</dbReference>
<dbReference type="GO" id="GO:0006417">
    <property type="term" value="P:regulation of translation"/>
    <property type="evidence" value="ECO:0007669"/>
    <property type="project" value="UniProtKB-KW"/>
</dbReference>
<dbReference type="Pfam" id="PF02623">
    <property type="entry name" value="FliW"/>
    <property type="match status" value="1"/>
</dbReference>
<sequence length="156" mass="17677">MNLKISTKYCGEMESSGSEEIVFPNGLPAFENETRWILQPYKAPFYVLQSVGATEVAFLVCEILSIFQDYQIDLPTSVTEPLQLKRAEQVSLWAILTVKEPFETTTANLSAPIVLNVDVQKGKQYIPRDSEYSRKFPLLQRKEAAVLHAHSNPQTR</sequence>
<dbReference type="EMBL" id="CP035485">
    <property type="protein sequence ID" value="QDI91838.1"/>
    <property type="molecule type" value="Genomic_DNA"/>
</dbReference>
<evidence type="ECO:0000256" key="2">
    <source>
        <dbReference type="ARBA" id="ARBA00022795"/>
    </source>
</evidence>
<evidence type="ECO:0000256" key="1">
    <source>
        <dbReference type="ARBA" id="ARBA00022490"/>
    </source>
</evidence>
<dbReference type="InterPro" id="IPR003775">
    <property type="entry name" value="Flagellar_assembly_factor_FliW"/>
</dbReference>
<name>A0A514LJ08_9BACI</name>
<evidence type="ECO:0000256" key="4">
    <source>
        <dbReference type="HAMAP-Rule" id="MF_01185"/>
    </source>
</evidence>
<keyword evidence="2 4" id="KW-1005">Bacterial flagellum biogenesis</keyword>
<dbReference type="HAMAP" id="MF_01185">
    <property type="entry name" value="FliW"/>
    <property type="match status" value="1"/>
</dbReference>
<comment type="function">
    <text evidence="4">Acts as an anti-CsrA protein, binds CsrA and prevents it from repressing translation of its target genes, one of which is flagellin. Binds to flagellin and participates in the assembly of the flagellum.</text>
</comment>
<proteinExistence type="inferred from homology"/>
<dbReference type="GO" id="GO:0044780">
    <property type="term" value="P:bacterial-type flagellum assembly"/>
    <property type="evidence" value="ECO:0007669"/>
    <property type="project" value="UniProtKB-UniRule"/>
</dbReference>
<dbReference type="InterPro" id="IPR024046">
    <property type="entry name" value="Flagellar_assmbl_FliW_dom_sf"/>
</dbReference>
<accession>A0A514LJ08</accession>
<keyword evidence="5" id="KW-0969">Cilium</keyword>
<dbReference type="SUPFAM" id="SSF141457">
    <property type="entry name" value="BH3618-like"/>
    <property type="match status" value="1"/>
</dbReference>
<keyword evidence="1 4" id="KW-0963">Cytoplasm</keyword>
<gene>
    <name evidence="4" type="primary">fliW</name>
    <name evidence="5" type="ORF">EPH95_12165</name>
</gene>
<dbReference type="PANTHER" id="PTHR39190:SF1">
    <property type="entry name" value="FLAGELLAR ASSEMBLY FACTOR FLIW"/>
    <property type="match status" value="1"/>
</dbReference>
<dbReference type="KEGG" id="sale:EPH95_12165"/>
<keyword evidence="6" id="KW-1185">Reference proteome</keyword>
<keyword evidence="5" id="KW-0282">Flagellum</keyword>
<keyword evidence="4" id="KW-0143">Chaperone</keyword>
<evidence type="ECO:0000256" key="3">
    <source>
        <dbReference type="ARBA" id="ARBA00022845"/>
    </source>
</evidence>
<comment type="similarity">
    <text evidence="4">Belongs to the FliW family.</text>
</comment>
<evidence type="ECO:0000313" key="6">
    <source>
        <dbReference type="Proteomes" id="UP000319756"/>
    </source>
</evidence>
<comment type="subcellular location">
    <subcellularLocation>
        <location evidence="4">Cytoplasm</location>
    </subcellularLocation>
</comment>
<dbReference type="AlphaFoldDB" id="A0A514LJ08"/>
<reference evidence="6" key="1">
    <citation type="submission" date="2019-01" db="EMBL/GenBank/DDBJ databases">
        <title>Genomic analysis of Salicibibacter sp. NKC3-5.</title>
        <authorList>
            <person name="Oh Y.J."/>
        </authorList>
    </citation>
    <scope>NUCLEOTIDE SEQUENCE [LARGE SCALE GENOMIC DNA]</scope>
    <source>
        <strain evidence="6">NKC3-5</strain>
    </source>
</reference>
<evidence type="ECO:0000313" key="5">
    <source>
        <dbReference type="EMBL" id="QDI91838.1"/>
    </source>
</evidence>
<dbReference type="PANTHER" id="PTHR39190">
    <property type="entry name" value="FLAGELLAR ASSEMBLY FACTOR FLIW"/>
    <property type="match status" value="1"/>
</dbReference>
<comment type="subunit">
    <text evidence="4">Interacts with translational regulator CsrA and flagellin(s).</text>
</comment>
<dbReference type="GO" id="GO:0005737">
    <property type="term" value="C:cytoplasm"/>
    <property type="evidence" value="ECO:0007669"/>
    <property type="project" value="UniProtKB-SubCell"/>
</dbReference>
<keyword evidence="3 4" id="KW-0810">Translation regulation</keyword>
<organism evidence="5 6">
    <name type="scientific">Salicibibacter halophilus</name>
    <dbReference type="NCBI Taxonomy" id="2502791"/>
    <lineage>
        <taxon>Bacteria</taxon>
        <taxon>Bacillati</taxon>
        <taxon>Bacillota</taxon>
        <taxon>Bacilli</taxon>
        <taxon>Bacillales</taxon>
        <taxon>Bacillaceae</taxon>
        <taxon>Salicibibacter</taxon>
    </lineage>
</organism>
<dbReference type="Gene3D" id="2.30.290.10">
    <property type="entry name" value="BH3618-like"/>
    <property type="match status" value="1"/>
</dbReference>
<protein>
    <recommendedName>
        <fullName evidence="4">Flagellar assembly factor FliW</fullName>
    </recommendedName>
</protein>